<evidence type="ECO:0000259" key="2">
    <source>
        <dbReference type="PROSITE" id="PS50181"/>
    </source>
</evidence>
<accession>A0ABR4AU09</accession>
<feature type="region of interest" description="Disordered" evidence="1">
    <location>
        <begin position="1"/>
        <end position="32"/>
    </location>
</feature>
<dbReference type="InterPro" id="IPR036047">
    <property type="entry name" value="F-box-like_dom_sf"/>
</dbReference>
<dbReference type="Pfam" id="PF12937">
    <property type="entry name" value="F-box-like"/>
    <property type="match status" value="1"/>
</dbReference>
<feature type="domain" description="F-box" evidence="2">
    <location>
        <begin position="33"/>
        <end position="78"/>
    </location>
</feature>
<dbReference type="InterPro" id="IPR001810">
    <property type="entry name" value="F-box_dom"/>
</dbReference>
<proteinExistence type="predicted"/>
<organism evidence="3 4">
    <name type="scientific">Lepraria finkii</name>
    <dbReference type="NCBI Taxonomy" id="1340010"/>
    <lineage>
        <taxon>Eukaryota</taxon>
        <taxon>Fungi</taxon>
        <taxon>Dikarya</taxon>
        <taxon>Ascomycota</taxon>
        <taxon>Pezizomycotina</taxon>
        <taxon>Lecanoromycetes</taxon>
        <taxon>OSLEUM clade</taxon>
        <taxon>Lecanoromycetidae</taxon>
        <taxon>Lecanorales</taxon>
        <taxon>Lecanorineae</taxon>
        <taxon>Stereocaulaceae</taxon>
        <taxon>Lepraria</taxon>
    </lineage>
</organism>
<sequence>MLSRKSHQTGGAIAERRSSRRIQSLSPCTSPSPPHTAYIPVELRVYILNYIEKCDLKSVRLVSKEWYLLATTHLFDNVSISPRPKDIEVFERITRHPVLSSAVKDLVYDASQFPLYDDIEDYRGKLYYPMLRISMRGEDPILKISDIEIKRYARGQLAKVRGVLSYSEFCQMHENDEFVVEGFEKHSAHAKYEQHSFQSGVFYSDICSGLYRLHNLHPVKLSDSPWDHDIDQTPDESSPLMRSWNPYYPHPTLRSEEFDENFSEMANHFHTLTRAISMTGKNITNFELPFNIGPAFPPRRCGGRLRRLIWGNICRTPILV</sequence>
<dbReference type="EMBL" id="JBHFEH010000072">
    <property type="protein sequence ID" value="KAL2049076.1"/>
    <property type="molecule type" value="Genomic_DNA"/>
</dbReference>
<comment type="caution">
    <text evidence="3">The sequence shown here is derived from an EMBL/GenBank/DDBJ whole genome shotgun (WGS) entry which is preliminary data.</text>
</comment>
<evidence type="ECO:0000313" key="3">
    <source>
        <dbReference type="EMBL" id="KAL2049076.1"/>
    </source>
</evidence>
<dbReference type="PROSITE" id="PS50181">
    <property type="entry name" value="FBOX"/>
    <property type="match status" value="1"/>
</dbReference>
<evidence type="ECO:0000256" key="1">
    <source>
        <dbReference type="SAM" id="MobiDB-lite"/>
    </source>
</evidence>
<reference evidence="3 4" key="1">
    <citation type="submission" date="2024-09" db="EMBL/GenBank/DDBJ databases">
        <title>Rethinking Asexuality: The Enigmatic Case of Functional Sexual Genes in Lepraria (Stereocaulaceae).</title>
        <authorList>
            <person name="Doellman M."/>
            <person name="Sun Y."/>
            <person name="Barcenas-Pena A."/>
            <person name="Lumbsch H.T."/>
            <person name="Grewe F."/>
        </authorList>
    </citation>
    <scope>NUCLEOTIDE SEQUENCE [LARGE SCALE GENOMIC DNA]</scope>
    <source>
        <strain evidence="3 4">Grewe 0041</strain>
    </source>
</reference>
<dbReference type="SUPFAM" id="SSF81383">
    <property type="entry name" value="F-box domain"/>
    <property type="match status" value="1"/>
</dbReference>
<evidence type="ECO:0000313" key="4">
    <source>
        <dbReference type="Proteomes" id="UP001590951"/>
    </source>
</evidence>
<keyword evidence="4" id="KW-1185">Reference proteome</keyword>
<gene>
    <name evidence="3" type="ORF">ABVK25_010672</name>
</gene>
<dbReference type="CDD" id="cd09917">
    <property type="entry name" value="F-box_SF"/>
    <property type="match status" value="1"/>
</dbReference>
<protein>
    <recommendedName>
        <fullName evidence="2">F-box domain-containing protein</fullName>
    </recommendedName>
</protein>
<name>A0ABR4AU09_9LECA</name>
<dbReference type="Proteomes" id="UP001590951">
    <property type="component" value="Unassembled WGS sequence"/>
</dbReference>